<feature type="transmembrane region" description="Helical" evidence="11">
    <location>
        <begin position="1447"/>
        <end position="1468"/>
    </location>
</feature>
<evidence type="ECO:0000256" key="9">
    <source>
        <dbReference type="ARBA" id="ARBA00023136"/>
    </source>
</evidence>
<feature type="region of interest" description="Disordered" evidence="10">
    <location>
        <begin position="845"/>
        <end position="912"/>
    </location>
</feature>
<feature type="transmembrane region" description="Helical" evidence="11">
    <location>
        <begin position="664"/>
        <end position="686"/>
    </location>
</feature>
<dbReference type="InParanoid" id="E1Z4Y0"/>
<reference evidence="13 14" key="1">
    <citation type="journal article" date="2010" name="Plant Cell">
        <title>The Chlorella variabilis NC64A genome reveals adaptation to photosymbiosis, coevolution with viruses, and cryptic sex.</title>
        <authorList>
            <person name="Blanc G."/>
            <person name="Duncan G."/>
            <person name="Agarkova I."/>
            <person name="Borodovsky M."/>
            <person name="Gurnon J."/>
            <person name="Kuo A."/>
            <person name="Lindquist E."/>
            <person name="Lucas S."/>
            <person name="Pangilinan J."/>
            <person name="Polle J."/>
            <person name="Salamov A."/>
            <person name="Terry A."/>
            <person name="Yamada T."/>
            <person name="Dunigan D.D."/>
            <person name="Grigoriev I.V."/>
            <person name="Claverie J.M."/>
            <person name="Van Etten J.L."/>
        </authorList>
    </citation>
    <scope>NUCLEOTIDE SEQUENCE [LARGE SCALE GENOMIC DNA]</scope>
    <source>
        <strain evidence="13 14">NC64A</strain>
    </source>
</reference>
<dbReference type="PANTHER" id="PTHR19241">
    <property type="entry name" value="ATP-BINDING CASSETTE TRANSPORTER"/>
    <property type="match status" value="1"/>
</dbReference>
<feature type="compositionally biased region" description="Polar residues" evidence="10">
    <location>
        <begin position="845"/>
        <end position="856"/>
    </location>
</feature>
<dbReference type="GeneID" id="17358799"/>
<feature type="transmembrane region" description="Helical" evidence="11">
    <location>
        <begin position="1390"/>
        <end position="1411"/>
    </location>
</feature>
<feature type="transmembrane region" description="Helical" evidence="11">
    <location>
        <begin position="771"/>
        <end position="798"/>
    </location>
</feature>
<feature type="domain" description="ABC transporter" evidence="12">
    <location>
        <begin position="968"/>
        <end position="1210"/>
    </location>
</feature>
<feature type="compositionally biased region" description="Low complexity" evidence="10">
    <location>
        <begin position="865"/>
        <end position="884"/>
    </location>
</feature>
<dbReference type="GO" id="GO:0016020">
    <property type="term" value="C:membrane"/>
    <property type="evidence" value="ECO:0007669"/>
    <property type="project" value="UniProtKB-SubCell"/>
</dbReference>
<feature type="transmembrane region" description="Helical" evidence="11">
    <location>
        <begin position="1418"/>
        <end position="1441"/>
    </location>
</feature>
<evidence type="ECO:0000256" key="6">
    <source>
        <dbReference type="ARBA" id="ARBA00022741"/>
    </source>
</evidence>
<dbReference type="OrthoDB" id="66620at2759"/>
<feature type="transmembrane region" description="Helical" evidence="11">
    <location>
        <begin position="1475"/>
        <end position="1493"/>
    </location>
</feature>
<dbReference type="PROSITE" id="PS50893">
    <property type="entry name" value="ABC_TRANSPORTER_2"/>
    <property type="match status" value="2"/>
</dbReference>
<dbReference type="InterPro" id="IPR013581">
    <property type="entry name" value="PDR_assoc"/>
</dbReference>
<evidence type="ECO:0000313" key="14">
    <source>
        <dbReference type="Proteomes" id="UP000008141"/>
    </source>
</evidence>
<gene>
    <name evidence="13" type="ORF">CHLNCDRAFT_137957</name>
</gene>
<evidence type="ECO:0000256" key="3">
    <source>
        <dbReference type="ARBA" id="ARBA00022448"/>
    </source>
</evidence>
<proteinExistence type="inferred from homology"/>
<feature type="transmembrane region" description="Helical" evidence="11">
    <location>
        <begin position="552"/>
        <end position="573"/>
    </location>
</feature>
<feature type="transmembrane region" description="Helical" evidence="11">
    <location>
        <begin position="722"/>
        <end position="745"/>
    </location>
</feature>
<dbReference type="InterPro" id="IPR003439">
    <property type="entry name" value="ABC_transporter-like_ATP-bd"/>
</dbReference>
<feature type="transmembrane region" description="Helical" evidence="11">
    <location>
        <begin position="585"/>
        <end position="603"/>
    </location>
</feature>
<feature type="region of interest" description="Disordered" evidence="10">
    <location>
        <begin position="27"/>
        <end position="50"/>
    </location>
</feature>
<dbReference type="OMA" id="FCISNWA"/>
<dbReference type="FunCoup" id="E1Z4Y0">
    <property type="interactions" value="633"/>
</dbReference>
<keyword evidence="6" id="KW-0547">Nucleotide-binding</keyword>
<evidence type="ECO:0000256" key="4">
    <source>
        <dbReference type="ARBA" id="ARBA00022692"/>
    </source>
</evidence>
<feature type="domain" description="ABC transporter" evidence="12">
    <location>
        <begin position="168"/>
        <end position="433"/>
    </location>
</feature>
<dbReference type="Pfam" id="PF08370">
    <property type="entry name" value="PDR_assoc"/>
    <property type="match status" value="1"/>
</dbReference>
<dbReference type="Gene3D" id="3.40.50.300">
    <property type="entry name" value="P-loop containing nucleotide triphosphate hydrolases"/>
    <property type="match status" value="2"/>
</dbReference>
<dbReference type="Pfam" id="PF00005">
    <property type="entry name" value="ABC_tran"/>
    <property type="match status" value="2"/>
</dbReference>
<dbReference type="GO" id="GO:0071944">
    <property type="term" value="C:cell periphery"/>
    <property type="evidence" value="ECO:0007669"/>
    <property type="project" value="UniProtKB-ARBA"/>
</dbReference>
<keyword evidence="8 11" id="KW-1133">Transmembrane helix</keyword>
<evidence type="ECO:0000256" key="2">
    <source>
        <dbReference type="ARBA" id="ARBA00006012"/>
    </source>
</evidence>
<keyword evidence="4 11" id="KW-0812">Transmembrane</keyword>
<keyword evidence="3" id="KW-0813">Transport</keyword>
<evidence type="ECO:0000259" key="12">
    <source>
        <dbReference type="PROSITE" id="PS50893"/>
    </source>
</evidence>
<protein>
    <recommendedName>
        <fullName evidence="12">ABC transporter domain-containing protein</fullName>
    </recommendedName>
</protein>
<dbReference type="InterPro" id="IPR027417">
    <property type="entry name" value="P-loop_NTPase"/>
</dbReference>
<keyword evidence="9 11" id="KW-0472">Membrane</keyword>
<dbReference type="eggNOG" id="KOG0065">
    <property type="taxonomic scope" value="Eukaryota"/>
</dbReference>
<dbReference type="Proteomes" id="UP000008141">
    <property type="component" value="Unassembled WGS sequence"/>
</dbReference>
<evidence type="ECO:0000256" key="11">
    <source>
        <dbReference type="SAM" id="Phobius"/>
    </source>
</evidence>
<evidence type="ECO:0000256" key="5">
    <source>
        <dbReference type="ARBA" id="ARBA00022737"/>
    </source>
</evidence>
<evidence type="ECO:0000313" key="13">
    <source>
        <dbReference type="EMBL" id="EFN59136.1"/>
    </source>
</evidence>
<keyword evidence="5" id="KW-0677">Repeat</keyword>
<evidence type="ECO:0000256" key="10">
    <source>
        <dbReference type="SAM" id="MobiDB-lite"/>
    </source>
</evidence>
<dbReference type="SMART" id="SM00382">
    <property type="entry name" value="AAA"/>
    <property type="match status" value="2"/>
</dbReference>
<dbReference type="CDD" id="cd03232">
    <property type="entry name" value="ABCG_PDR_domain2"/>
    <property type="match status" value="1"/>
</dbReference>
<keyword evidence="14" id="KW-1185">Reference proteome</keyword>
<keyword evidence="7" id="KW-0067">ATP-binding</keyword>
<dbReference type="Pfam" id="PF01061">
    <property type="entry name" value="ABC2_membrane"/>
    <property type="match status" value="2"/>
</dbReference>
<evidence type="ECO:0000256" key="1">
    <source>
        <dbReference type="ARBA" id="ARBA00004141"/>
    </source>
</evidence>
<feature type="transmembrane region" description="Helical" evidence="11">
    <location>
        <begin position="1528"/>
        <end position="1552"/>
    </location>
</feature>
<dbReference type="RefSeq" id="XP_005851238.1">
    <property type="nucleotide sequence ID" value="XM_005851176.1"/>
</dbReference>
<evidence type="ECO:0000256" key="7">
    <source>
        <dbReference type="ARBA" id="ARBA00022840"/>
    </source>
</evidence>
<dbReference type="InterPro" id="IPR003593">
    <property type="entry name" value="AAA+_ATPase"/>
</dbReference>
<comment type="similarity">
    <text evidence="2">Belongs to the ABC transporter superfamily. ABCG family. PDR (TC 3.A.1.205) subfamily.</text>
</comment>
<dbReference type="KEGG" id="cvr:CHLNCDRAFT_137957"/>
<feature type="transmembrane region" description="Helical" evidence="11">
    <location>
        <begin position="692"/>
        <end position="710"/>
    </location>
</feature>
<dbReference type="InterPro" id="IPR034003">
    <property type="entry name" value="ABCG_PDR_2"/>
</dbReference>
<dbReference type="SUPFAM" id="SSF52540">
    <property type="entry name" value="P-loop containing nucleoside triphosphate hydrolases"/>
    <property type="match status" value="2"/>
</dbReference>
<comment type="subcellular location">
    <subcellularLocation>
        <location evidence="1">Membrane</location>
        <topology evidence="1">Multi-pass membrane protein</topology>
    </subcellularLocation>
</comment>
<evidence type="ECO:0000256" key="8">
    <source>
        <dbReference type="ARBA" id="ARBA00022989"/>
    </source>
</evidence>
<accession>E1Z4Y0</accession>
<dbReference type="GO" id="GO:0140359">
    <property type="term" value="F:ABC-type transporter activity"/>
    <property type="evidence" value="ECO:0007669"/>
    <property type="project" value="InterPro"/>
</dbReference>
<feature type="transmembrane region" description="Helical" evidence="11">
    <location>
        <begin position="1334"/>
        <end position="1354"/>
    </location>
</feature>
<dbReference type="EMBL" id="GL433836">
    <property type="protein sequence ID" value="EFN59136.1"/>
    <property type="molecule type" value="Genomic_DNA"/>
</dbReference>
<dbReference type="InterPro" id="IPR013525">
    <property type="entry name" value="ABC2_TM"/>
</dbReference>
<organism evidence="14">
    <name type="scientific">Chlorella variabilis</name>
    <name type="common">Green alga</name>
    <dbReference type="NCBI Taxonomy" id="554065"/>
    <lineage>
        <taxon>Eukaryota</taxon>
        <taxon>Viridiplantae</taxon>
        <taxon>Chlorophyta</taxon>
        <taxon>core chlorophytes</taxon>
        <taxon>Trebouxiophyceae</taxon>
        <taxon>Chlorellales</taxon>
        <taxon>Chlorellaceae</taxon>
        <taxon>Chlorella clade</taxon>
        <taxon>Chlorella</taxon>
    </lineage>
</organism>
<dbReference type="GO" id="GO:0005524">
    <property type="term" value="F:ATP binding"/>
    <property type="evidence" value="ECO:0007669"/>
    <property type="project" value="UniProtKB-KW"/>
</dbReference>
<feature type="compositionally biased region" description="Polar residues" evidence="10">
    <location>
        <begin position="35"/>
        <end position="47"/>
    </location>
</feature>
<sequence length="1560" mass="172338">MTLNMAAAPQGDLPWLEARRGGRRSWIEDDGGSVARSTFSRTSQATSDRGDDFEELKAAALLGIKGKHRDHVVVLPPHAEGQGVQVVDVQHMDRRSQRELMERMLRHGQADNMLLLERVAQRLERAGLQPPTVEVRYRGLSVLSKMTVGDRALPTLRKTVKRQAEPALRALGRAPPKTLFPIIDEASGIIKPGDFTILLGPPGSGKTTFLRTLAGLNRRHTSLKASGQPAVQAQELSYNGRGFDEFVVERSAAYVDDHYGELTVRETFDLSARFQSSGYKKAVLEELAAKERELCISPDPEVDAYMRATAVAGKGNLMVEVIIRLLGLDICADTVVGNAMLRGISGGQKKRVTTGKAGERAQAWRVLLGIMRAFKNVCHLYKATLVVGLLQPQPETFDLFDTVILLASGKARGGREMGAWQELGTDWRQPGAVCYHGPREGVLPFFGGIGFVCPPRRGVADFLQQVATPSDQHKYWDMRNQRPYRHVSVLMIENAFKKTELWQGVESQLAQPFDASSADPRALATTKYGQTYSHLLRTNFRRMILLQTRNKIFTIIRTSQVLLMAFVVSTLFWREDKGTVEDGNLFFGVIFYSILYQLLGAIPEMHLLVGRLSVFFKQRDVNFYPGWCFAIPTFLMRVPWSFLEATLWTNLVYWLVGFSPSVRFLMLQLFLINIWSVGLFQLIAAVTRNDTIATAVGSFFLLIFISLTGAPPRCRAGARMLCLLLLFAWVTRALAINEFTAAHWMRPNPSNPGSTLGIDVLQFRGFPTEYWWTWASVGFVLASLALLLLLFIATMTFIGAPRQRRTITPEALQDFQLSRKELLTPQPSFAEQDMAEQGMVAWPSTATQGTSSTNKSGRLAAADSATAPGTEPLAGAPAGPAAEDGAVRVTVTPLGGPTGAAGRSSSFEAGEEPISPRHLYLMRSSQRMSQASQQAEVYRQRTAIPFDFTAITFRDVEYSVPLPPDADPQRADVPASGPHQGALRLLRGIHGVFRPHVLTALMGASGAGKSTLLDCLAGRKTSGLITGDIRVNGFPKDQHTFARVAGYVEQTDVHMPQTTVAEACHFSARVRLPTSVEKGSREAFVEEAMALVELDRLRHAHVGVPGVSGLSVEQRKRLTLAVELVSNPSVVFMDEPTSGLDARAAGVVMDAVRATVDTGRTVVCTIHQPSADIFEAFDELLLLKPGGSTVYFGPLGDDSQALIRYFQGIPGVRPLPPNYNPANWMLEVTSPGAEEAPGVDFAQLYAKSDLARQMDGVISQHHEPKAGAAPPLFSELHASGFGEQFLVNLRRNFTIYNRSPEYNLTRAAVTTLIGFSFGGMFWRQGDNRSTVAGVLNIMGVLFSSTLFLGISNCLTVQHLIAAQRTVFYREHAAGMYRVAPFALAQQLVELPYLVVQALAYSCIVYWMVWFARDAAKFFWFYFLFFLTLWYFTTLGMAAVNLTPSVPLANVLCSFFFGFWNLLSGFLIPIPAMPGYWVWAAWINPVMWSIYGMVVSQLGSFSNETITNLSGVTETIPQFLSDTFQYETYMQGVIVAILFAYILAFSSVAMISLKLLNFQRR</sequence>
<name>E1Z4Y0_CHLVA</name>
<dbReference type="GO" id="GO:0016887">
    <property type="term" value="F:ATP hydrolysis activity"/>
    <property type="evidence" value="ECO:0007669"/>
    <property type="project" value="InterPro"/>
</dbReference>